<comment type="caution">
    <text evidence="1">The sequence shown here is derived from an EMBL/GenBank/DDBJ whole genome shotgun (WGS) entry which is preliminary data.</text>
</comment>
<gene>
    <name evidence="1" type="ORF">GS429_15835</name>
</gene>
<dbReference type="AlphaFoldDB" id="A0A6B0VSL8"/>
<organism evidence="1 2">
    <name type="scientific">Natronorubrum halalkaliphilum</name>
    <dbReference type="NCBI Taxonomy" id="2691917"/>
    <lineage>
        <taxon>Archaea</taxon>
        <taxon>Methanobacteriati</taxon>
        <taxon>Methanobacteriota</taxon>
        <taxon>Stenosarchaea group</taxon>
        <taxon>Halobacteria</taxon>
        <taxon>Halobacteriales</taxon>
        <taxon>Natrialbaceae</taxon>
        <taxon>Natronorubrum</taxon>
    </lineage>
</organism>
<keyword evidence="2" id="KW-1185">Reference proteome</keyword>
<dbReference type="RefSeq" id="WP_160066312.1">
    <property type="nucleotide sequence ID" value="NZ_WUYX01000053.1"/>
</dbReference>
<proteinExistence type="predicted"/>
<accession>A0A6B0VSL8</accession>
<protein>
    <submittedName>
        <fullName evidence="1">Uncharacterized protein</fullName>
    </submittedName>
</protein>
<reference evidence="1 2" key="1">
    <citation type="submission" date="2020-01" db="EMBL/GenBank/DDBJ databases">
        <title>Natronorubrum sp. JWXQ-INN 674 isolated from Inner Mongolia Autonomous Region of China.</title>
        <authorList>
            <person name="Xue Q."/>
        </authorList>
    </citation>
    <scope>NUCLEOTIDE SEQUENCE [LARGE SCALE GENOMIC DNA]</scope>
    <source>
        <strain evidence="1 2">JWXQ-INN-674</strain>
    </source>
</reference>
<dbReference type="OrthoDB" id="199604at2157"/>
<evidence type="ECO:0000313" key="1">
    <source>
        <dbReference type="EMBL" id="MXV63499.1"/>
    </source>
</evidence>
<dbReference type="Proteomes" id="UP000434101">
    <property type="component" value="Unassembled WGS sequence"/>
</dbReference>
<dbReference type="EMBL" id="WUYX01000053">
    <property type="protein sequence ID" value="MXV63499.1"/>
    <property type="molecule type" value="Genomic_DNA"/>
</dbReference>
<evidence type="ECO:0000313" key="2">
    <source>
        <dbReference type="Proteomes" id="UP000434101"/>
    </source>
</evidence>
<name>A0A6B0VSL8_9EURY</name>
<sequence length="116" mass="13463">MTRSFDLGDLVVDLESEDEDWLIVVNPTETPASEYTVWETPEDDADICADYYNPEYPADDRIVEAVYFDESLDRLGPWDIDSLLGHYEEGTLKRYGIKTYGFPESRLEREELDGLR</sequence>